<organism evidence="5 6">
    <name type="scientific">Thermobaculum terrenum (strain ATCC BAA-798 / CCMEE 7001 / YNP1)</name>
    <dbReference type="NCBI Taxonomy" id="525904"/>
    <lineage>
        <taxon>Bacteria</taxon>
        <taxon>Bacillati</taxon>
        <taxon>Chloroflexota</taxon>
        <taxon>Chloroflexia</taxon>
        <taxon>Candidatus Thermobaculales</taxon>
        <taxon>Candidatus Thermobaculaceae</taxon>
        <taxon>Thermobaculum</taxon>
    </lineage>
</organism>
<evidence type="ECO:0000256" key="2">
    <source>
        <dbReference type="ARBA" id="ARBA00023125"/>
    </source>
</evidence>
<dbReference type="eggNOG" id="COG0640">
    <property type="taxonomic scope" value="Bacteria"/>
</dbReference>
<evidence type="ECO:0000313" key="5">
    <source>
        <dbReference type="EMBL" id="ACZ42980.1"/>
    </source>
</evidence>
<evidence type="ECO:0000256" key="3">
    <source>
        <dbReference type="ARBA" id="ARBA00023163"/>
    </source>
</evidence>
<dbReference type="InterPro" id="IPR051011">
    <property type="entry name" value="Metal_resp_trans_reg"/>
</dbReference>
<dbReference type="STRING" id="525904.Tter_2077"/>
<dbReference type="Pfam" id="PF01022">
    <property type="entry name" value="HTH_5"/>
    <property type="match status" value="1"/>
</dbReference>
<dbReference type="NCBIfam" id="NF033788">
    <property type="entry name" value="HTH_metalloreg"/>
    <property type="match status" value="1"/>
</dbReference>
<dbReference type="GO" id="GO:0003677">
    <property type="term" value="F:DNA binding"/>
    <property type="evidence" value="ECO:0007669"/>
    <property type="project" value="UniProtKB-KW"/>
</dbReference>
<dbReference type="RefSeq" id="WP_012876011.1">
    <property type="nucleotide sequence ID" value="NC_013526.1"/>
</dbReference>
<gene>
    <name evidence="5" type="ordered locus">Tter_2077</name>
</gene>
<dbReference type="InterPro" id="IPR011991">
    <property type="entry name" value="ArsR-like_HTH"/>
</dbReference>
<dbReference type="AlphaFoldDB" id="D1CGV9"/>
<keyword evidence="2" id="KW-0238">DNA-binding</keyword>
<dbReference type="SMART" id="SM00418">
    <property type="entry name" value="HTH_ARSR"/>
    <property type="match status" value="1"/>
</dbReference>
<keyword evidence="1" id="KW-0805">Transcription regulation</keyword>
<name>D1CGV9_THET1</name>
<feature type="domain" description="HTH arsR-type" evidence="4">
    <location>
        <begin position="11"/>
        <end position="105"/>
    </location>
</feature>
<keyword evidence="6" id="KW-1185">Reference proteome</keyword>
<dbReference type="InterPro" id="IPR036388">
    <property type="entry name" value="WH-like_DNA-bd_sf"/>
</dbReference>
<proteinExistence type="predicted"/>
<dbReference type="Gene3D" id="1.10.10.10">
    <property type="entry name" value="Winged helix-like DNA-binding domain superfamily/Winged helix DNA-binding domain"/>
    <property type="match status" value="1"/>
</dbReference>
<evidence type="ECO:0000259" key="4">
    <source>
        <dbReference type="PROSITE" id="PS50987"/>
    </source>
</evidence>
<dbReference type="PANTHER" id="PTHR43132:SF2">
    <property type="entry name" value="ARSENICAL RESISTANCE OPERON REPRESSOR ARSR-RELATED"/>
    <property type="match status" value="1"/>
</dbReference>
<dbReference type="Proteomes" id="UP000000323">
    <property type="component" value="Chromosome 2"/>
</dbReference>
<evidence type="ECO:0000256" key="1">
    <source>
        <dbReference type="ARBA" id="ARBA00023015"/>
    </source>
</evidence>
<protein>
    <submittedName>
        <fullName evidence="5">Transcriptional regulator, ArsR family</fullName>
    </submittedName>
</protein>
<reference evidence="6" key="1">
    <citation type="journal article" date="2010" name="Stand. Genomic Sci.">
        <title>Complete genome sequence of 'Thermobaculum terrenum' type strain (YNP1).</title>
        <authorList>
            <person name="Kiss H."/>
            <person name="Cleland D."/>
            <person name="Lapidus A."/>
            <person name="Lucas S."/>
            <person name="Glavina Del Rio T."/>
            <person name="Nolan M."/>
            <person name="Tice H."/>
            <person name="Han C."/>
            <person name="Goodwin L."/>
            <person name="Pitluck S."/>
            <person name="Liolios K."/>
            <person name="Ivanova N."/>
            <person name="Mavromatis K."/>
            <person name="Ovchinnikova G."/>
            <person name="Pati A."/>
            <person name="Chen A."/>
            <person name="Palaniappan K."/>
            <person name="Land M."/>
            <person name="Hauser L."/>
            <person name="Chang Y."/>
            <person name="Jeffries C."/>
            <person name="Lu M."/>
            <person name="Brettin T."/>
            <person name="Detter J."/>
            <person name="Goker M."/>
            <person name="Tindall B."/>
            <person name="Beck B."/>
            <person name="McDermott T."/>
            <person name="Woyke T."/>
            <person name="Bristow J."/>
            <person name="Eisen J."/>
            <person name="Markowitz V."/>
            <person name="Hugenholtz P."/>
            <person name="Kyrpides N."/>
            <person name="Klenk H."/>
            <person name="Cheng J."/>
        </authorList>
    </citation>
    <scope>NUCLEOTIDE SEQUENCE [LARGE SCALE GENOMIC DNA]</scope>
    <source>
        <strain evidence="6">ATCC BAA-798 / YNP1</strain>
    </source>
</reference>
<dbReference type="EMBL" id="CP001826">
    <property type="protein sequence ID" value="ACZ42980.1"/>
    <property type="molecule type" value="Genomic_DNA"/>
</dbReference>
<sequence>MSESMTQGAPEPYSSTELKARFFRVLGDPVRMGILELLLEGEKNVSEIVSRLGMSQSRVSNHLACLRWCGLVSVRRKGSFIYYSLADEQLRELLEIANDRVEHFARSLASCGKLDGEGVPSY</sequence>
<evidence type="ECO:0000313" key="6">
    <source>
        <dbReference type="Proteomes" id="UP000000323"/>
    </source>
</evidence>
<dbReference type="PANTHER" id="PTHR43132">
    <property type="entry name" value="ARSENICAL RESISTANCE OPERON REPRESSOR ARSR-RELATED"/>
    <property type="match status" value="1"/>
</dbReference>
<dbReference type="CDD" id="cd00090">
    <property type="entry name" value="HTH_ARSR"/>
    <property type="match status" value="1"/>
</dbReference>
<dbReference type="KEGG" id="ttr:Tter_2077"/>
<dbReference type="InterPro" id="IPR036390">
    <property type="entry name" value="WH_DNA-bd_sf"/>
</dbReference>
<dbReference type="GO" id="GO:0003700">
    <property type="term" value="F:DNA-binding transcription factor activity"/>
    <property type="evidence" value="ECO:0007669"/>
    <property type="project" value="InterPro"/>
</dbReference>
<dbReference type="InterPro" id="IPR001845">
    <property type="entry name" value="HTH_ArsR_DNA-bd_dom"/>
</dbReference>
<dbReference type="HOGENOM" id="CLU_097806_5_3_0"/>
<dbReference type="SUPFAM" id="SSF46785">
    <property type="entry name" value="Winged helix' DNA-binding domain"/>
    <property type="match status" value="1"/>
</dbReference>
<dbReference type="PRINTS" id="PR00778">
    <property type="entry name" value="HTHARSR"/>
</dbReference>
<accession>D1CGV9</accession>
<keyword evidence="3" id="KW-0804">Transcription</keyword>
<dbReference type="PROSITE" id="PS50987">
    <property type="entry name" value="HTH_ARSR_2"/>
    <property type="match status" value="1"/>
</dbReference>